<name>A0A7W6DPB9_9SPHN</name>
<comment type="caution">
    <text evidence="2">The sequence shown here is derived from an EMBL/GenBank/DDBJ whole genome shotgun (WGS) entry which is preliminary data.</text>
</comment>
<feature type="transmembrane region" description="Helical" evidence="1">
    <location>
        <begin position="60"/>
        <end position="83"/>
    </location>
</feature>
<protein>
    <recommendedName>
        <fullName evidence="4">Sugar transporter</fullName>
    </recommendedName>
</protein>
<feature type="transmembrane region" description="Helical" evidence="1">
    <location>
        <begin position="16"/>
        <end position="40"/>
    </location>
</feature>
<sequence>MKRPHREKIAMKASPFFVPIAIVLLLWNLMGVAAFIMQFTMDYAELAKTDPYTARMMTTMPGWLWGVYAVAVGAGTLGAGTLLARRAAAAALFALSLVAVIIQFGHALALTDLIAVKGWSAAAFPAFIVLMAAIQYGYARALVAKGALR</sequence>
<organism evidence="2 3">
    <name type="scientific">Sphingobium fontiphilum</name>
    <dbReference type="NCBI Taxonomy" id="944425"/>
    <lineage>
        <taxon>Bacteria</taxon>
        <taxon>Pseudomonadati</taxon>
        <taxon>Pseudomonadota</taxon>
        <taxon>Alphaproteobacteria</taxon>
        <taxon>Sphingomonadales</taxon>
        <taxon>Sphingomonadaceae</taxon>
        <taxon>Sphingobium</taxon>
    </lineage>
</organism>
<keyword evidence="3" id="KW-1185">Reference proteome</keyword>
<dbReference type="AlphaFoldDB" id="A0A7W6DPB9"/>
<keyword evidence="1" id="KW-0812">Transmembrane</keyword>
<evidence type="ECO:0000313" key="3">
    <source>
        <dbReference type="Proteomes" id="UP000552757"/>
    </source>
</evidence>
<gene>
    <name evidence="2" type="ORF">GGR44_002285</name>
</gene>
<reference evidence="2 3" key="1">
    <citation type="submission" date="2020-08" db="EMBL/GenBank/DDBJ databases">
        <title>Genomic Encyclopedia of Type Strains, Phase IV (KMG-IV): sequencing the most valuable type-strain genomes for metagenomic binning, comparative biology and taxonomic classification.</title>
        <authorList>
            <person name="Goeker M."/>
        </authorList>
    </citation>
    <scope>NUCLEOTIDE SEQUENCE [LARGE SCALE GENOMIC DNA]</scope>
    <source>
        <strain evidence="2 3">DSM 29348</strain>
    </source>
</reference>
<feature type="transmembrane region" description="Helical" evidence="1">
    <location>
        <begin position="121"/>
        <end position="139"/>
    </location>
</feature>
<evidence type="ECO:0000256" key="1">
    <source>
        <dbReference type="SAM" id="Phobius"/>
    </source>
</evidence>
<proteinExistence type="predicted"/>
<dbReference type="EMBL" id="JACIEB010000005">
    <property type="protein sequence ID" value="MBB3982619.1"/>
    <property type="molecule type" value="Genomic_DNA"/>
</dbReference>
<evidence type="ECO:0000313" key="2">
    <source>
        <dbReference type="EMBL" id="MBB3982619.1"/>
    </source>
</evidence>
<keyword evidence="1" id="KW-0472">Membrane</keyword>
<evidence type="ECO:0008006" key="4">
    <source>
        <dbReference type="Google" id="ProtNLM"/>
    </source>
</evidence>
<dbReference type="Proteomes" id="UP000552757">
    <property type="component" value="Unassembled WGS sequence"/>
</dbReference>
<feature type="transmembrane region" description="Helical" evidence="1">
    <location>
        <begin position="90"/>
        <end position="109"/>
    </location>
</feature>
<keyword evidence="1" id="KW-1133">Transmembrane helix</keyword>
<accession>A0A7W6DPB9</accession>